<dbReference type="PANTHER" id="PTHR48267:SF1">
    <property type="entry name" value="BILIRUBIN OXIDASE"/>
    <property type="match status" value="1"/>
</dbReference>
<dbReference type="Gene3D" id="2.60.40.420">
    <property type="entry name" value="Cupredoxins - blue copper proteins"/>
    <property type="match status" value="3"/>
</dbReference>
<dbReference type="InterPro" id="IPR002355">
    <property type="entry name" value="Cu_oxidase_Cu_BS"/>
</dbReference>
<keyword evidence="9" id="KW-0732">Signal</keyword>
<dbReference type="InterPro" id="IPR011706">
    <property type="entry name" value="Cu-oxidase_C"/>
</dbReference>
<sequence length="502" mass="54268">MIKRRNLLAGGAALAVSGALYAWADGRFTSQATDAANRPVLQFPPLIDTVDTGKFLVTAQSGTTSFFPGHQAETIGFNQAYLGPVVRIRNGALRPRVENGLSWPVSAHWHGLVVPGNHDGGPHLPVKPGEVWSPDMEIGQRPCTAFFHTHIHGRTARDVYAGLAGVLHVADGLDRERGLPDTYGVDDLTLLLQDRRFSSDGQLVYANSMMDIMHGMTGDTILVNGQVGSVAAVPKAVVRLRLINGSNARIYSLFSSDDRPIHLIATDGGYLPAPVQLETLRLGPGERAEILVDFSDGHGMSLMSEGDPNAGMGGMMGRTRSLLDDITGARRFEVLPLVVDERLAAKVTRIPDVLGGGQPDLTAAKVSKLRNFSLDMGMGGGMMGSGRMGRGMMGGMAINGQPFDMRTINERVRLGDTEKWVISTSMLAHPFHVHGVSFQVISENGREPRPESLGWKDTVVVDSQTELLVQFTQPASEETPFMYHCHILEHEDAGMMGQFTVS</sequence>
<feature type="signal peptide" evidence="9">
    <location>
        <begin position="1"/>
        <end position="24"/>
    </location>
</feature>
<dbReference type="EMBL" id="JAAAML010000005">
    <property type="protein sequence ID" value="MCO6410926.1"/>
    <property type="molecule type" value="Genomic_DNA"/>
</dbReference>
<comment type="caution">
    <text evidence="13">The sequence shown here is derived from an EMBL/GenBank/DDBJ whole genome shotgun (WGS) entry which is preliminary data.</text>
</comment>
<dbReference type="Pfam" id="PF00394">
    <property type="entry name" value="Cu-oxidase"/>
    <property type="match status" value="1"/>
</dbReference>
<accession>A0ABT1CZD5</accession>
<dbReference type="PROSITE" id="PS00080">
    <property type="entry name" value="MULTICOPPER_OXIDASE2"/>
    <property type="match status" value="1"/>
</dbReference>
<evidence type="ECO:0000256" key="7">
    <source>
        <dbReference type="ARBA" id="ARBA00043090"/>
    </source>
</evidence>
<evidence type="ECO:0000313" key="14">
    <source>
        <dbReference type="Proteomes" id="UP001320715"/>
    </source>
</evidence>
<evidence type="ECO:0000256" key="4">
    <source>
        <dbReference type="ARBA" id="ARBA00038978"/>
    </source>
</evidence>
<evidence type="ECO:0000259" key="12">
    <source>
        <dbReference type="Pfam" id="PF07732"/>
    </source>
</evidence>
<protein>
    <recommendedName>
        <fullName evidence="5">Multicopper oxidase CueO</fullName>
        <ecNumber evidence="4">1.16.3.4</ecNumber>
    </recommendedName>
    <alternativeName>
        <fullName evidence="6">Copper efflux oxidase</fullName>
    </alternativeName>
    <alternativeName>
        <fullName evidence="7">Cuprous oxidase</fullName>
    </alternativeName>
</protein>
<keyword evidence="3" id="KW-0560">Oxidoreductase</keyword>
<evidence type="ECO:0000256" key="5">
    <source>
        <dbReference type="ARBA" id="ARBA00041027"/>
    </source>
</evidence>
<dbReference type="InterPro" id="IPR011707">
    <property type="entry name" value="Cu-oxidase-like_N"/>
</dbReference>
<evidence type="ECO:0000256" key="8">
    <source>
        <dbReference type="ARBA" id="ARBA00048092"/>
    </source>
</evidence>
<dbReference type="InterPro" id="IPR045087">
    <property type="entry name" value="Cu-oxidase_fam"/>
</dbReference>
<keyword evidence="2" id="KW-0479">Metal-binding</keyword>
<keyword evidence="14" id="KW-1185">Reference proteome</keyword>
<dbReference type="InterPro" id="IPR001117">
    <property type="entry name" value="Cu-oxidase_2nd"/>
</dbReference>
<feature type="domain" description="Plastocyanin-like" evidence="10">
    <location>
        <begin position="215"/>
        <end position="295"/>
    </location>
</feature>
<evidence type="ECO:0000259" key="11">
    <source>
        <dbReference type="Pfam" id="PF07731"/>
    </source>
</evidence>
<evidence type="ECO:0000256" key="1">
    <source>
        <dbReference type="ARBA" id="ARBA00011245"/>
    </source>
</evidence>
<dbReference type="RefSeq" id="WP_252917558.1">
    <property type="nucleotide sequence ID" value="NZ_JAAAML010000005.1"/>
</dbReference>
<feature type="domain" description="Plastocyanin-like" evidence="12">
    <location>
        <begin position="60"/>
        <end position="171"/>
    </location>
</feature>
<dbReference type="CDD" id="cd13867">
    <property type="entry name" value="CuRO_2_CueO_FtsP"/>
    <property type="match status" value="1"/>
</dbReference>
<evidence type="ECO:0000313" key="13">
    <source>
        <dbReference type="EMBL" id="MCO6410926.1"/>
    </source>
</evidence>
<evidence type="ECO:0000259" key="10">
    <source>
        <dbReference type="Pfam" id="PF00394"/>
    </source>
</evidence>
<reference evidence="13 14" key="1">
    <citation type="submission" date="2020-01" db="EMBL/GenBank/DDBJ databases">
        <title>Genomes of bacteria type strains.</title>
        <authorList>
            <person name="Chen J."/>
            <person name="Zhu S."/>
            <person name="Yang J."/>
        </authorList>
    </citation>
    <scope>NUCLEOTIDE SEQUENCE [LARGE SCALE GENOMIC DNA]</scope>
    <source>
        <strain evidence="13 14">DSM 16655</strain>
    </source>
</reference>
<comment type="subunit">
    <text evidence="1">Monomer.</text>
</comment>
<name>A0ABT1CZD5_9HYPH</name>
<proteinExistence type="predicted"/>
<feature type="domain" description="Plastocyanin-like" evidence="11">
    <location>
        <begin position="394"/>
        <end position="501"/>
    </location>
</feature>
<organism evidence="13 14">
    <name type="scientific">Hoeflea alexandrii</name>
    <dbReference type="NCBI Taxonomy" id="288436"/>
    <lineage>
        <taxon>Bacteria</taxon>
        <taxon>Pseudomonadati</taxon>
        <taxon>Pseudomonadota</taxon>
        <taxon>Alphaproteobacteria</taxon>
        <taxon>Hyphomicrobiales</taxon>
        <taxon>Rhizobiaceae</taxon>
        <taxon>Hoeflea</taxon>
    </lineage>
</organism>
<feature type="chain" id="PRO_5047371512" description="Multicopper oxidase CueO" evidence="9">
    <location>
        <begin position="25"/>
        <end position="502"/>
    </location>
</feature>
<dbReference type="CDD" id="cd13890">
    <property type="entry name" value="CuRO_3_CueO_FtsP"/>
    <property type="match status" value="1"/>
</dbReference>
<dbReference type="InterPro" id="IPR006311">
    <property type="entry name" value="TAT_signal"/>
</dbReference>
<dbReference type="EC" id="1.16.3.4" evidence="4"/>
<dbReference type="InterPro" id="IPR008972">
    <property type="entry name" value="Cupredoxin"/>
</dbReference>
<gene>
    <name evidence="13" type="ORF">GTW23_22310</name>
</gene>
<dbReference type="Proteomes" id="UP001320715">
    <property type="component" value="Unassembled WGS sequence"/>
</dbReference>
<evidence type="ECO:0000256" key="6">
    <source>
        <dbReference type="ARBA" id="ARBA00042896"/>
    </source>
</evidence>
<dbReference type="PANTHER" id="PTHR48267">
    <property type="entry name" value="CUPREDOXIN SUPERFAMILY PROTEIN"/>
    <property type="match status" value="1"/>
</dbReference>
<dbReference type="SUPFAM" id="SSF49503">
    <property type="entry name" value="Cupredoxins"/>
    <property type="match status" value="3"/>
</dbReference>
<dbReference type="Pfam" id="PF07731">
    <property type="entry name" value="Cu-oxidase_2"/>
    <property type="match status" value="1"/>
</dbReference>
<dbReference type="PROSITE" id="PS51318">
    <property type="entry name" value="TAT"/>
    <property type="match status" value="1"/>
</dbReference>
<evidence type="ECO:0000256" key="3">
    <source>
        <dbReference type="ARBA" id="ARBA00023002"/>
    </source>
</evidence>
<dbReference type="Pfam" id="PF07732">
    <property type="entry name" value="Cu-oxidase_3"/>
    <property type="match status" value="1"/>
</dbReference>
<evidence type="ECO:0000256" key="2">
    <source>
        <dbReference type="ARBA" id="ARBA00022723"/>
    </source>
</evidence>
<comment type="catalytic activity">
    <reaction evidence="8">
        <text>4 Cu(+) + O2 + 4 H(+) = 4 Cu(2+) + 2 H2O</text>
        <dbReference type="Rhea" id="RHEA:30083"/>
        <dbReference type="ChEBI" id="CHEBI:15377"/>
        <dbReference type="ChEBI" id="CHEBI:15378"/>
        <dbReference type="ChEBI" id="CHEBI:15379"/>
        <dbReference type="ChEBI" id="CHEBI:29036"/>
        <dbReference type="ChEBI" id="CHEBI:49552"/>
        <dbReference type="EC" id="1.16.3.4"/>
    </reaction>
    <physiologicalReaction direction="left-to-right" evidence="8">
        <dbReference type="Rhea" id="RHEA:30084"/>
    </physiologicalReaction>
</comment>
<evidence type="ECO:0000256" key="9">
    <source>
        <dbReference type="SAM" id="SignalP"/>
    </source>
</evidence>